<evidence type="ECO:0000313" key="6">
    <source>
        <dbReference type="EMBL" id="ACN99642.1"/>
    </source>
</evidence>
<dbReference type="GO" id="GO:0070403">
    <property type="term" value="F:NAD+ binding"/>
    <property type="evidence" value="ECO:0007669"/>
    <property type="project" value="InterPro"/>
</dbReference>
<dbReference type="KEGG" id="saf:SULAZ_0243"/>
<dbReference type="Pfam" id="PF02146">
    <property type="entry name" value="SIR2"/>
    <property type="match status" value="1"/>
</dbReference>
<dbReference type="PANTHER" id="PTHR11085">
    <property type="entry name" value="NAD-DEPENDENT PROTEIN DEACYLASE SIRTUIN-5, MITOCHONDRIAL-RELATED"/>
    <property type="match status" value="1"/>
</dbReference>
<dbReference type="EC" id="2.3.1.286" evidence="1"/>
<keyword evidence="2" id="KW-0808">Transferase</keyword>
<dbReference type="InterPro" id="IPR029035">
    <property type="entry name" value="DHS-like_NAD/FAD-binding_dom"/>
</dbReference>
<dbReference type="SUPFAM" id="SSF52467">
    <property type="entry name" value="DHS-like NAD/FAD-binding domain"/>
    <property type="match status" value="1"/>
</dbReference>
<dbReference type="Gene3D" id="3.40.50.1220">
    <property type="entry name" value="TPP-binding domain"/>
    <property type="match status" value="1"/>
</dbReference>
<dbReference type="GO" id="GO:0017136">
    <property type="term" value="F:histone deacetylase activity, NAD-dependent"/>
    <property type="evidence" value="ECO:0007669"/>
    <property type="project" value="TreeGrafter"/>
</dbReference>
<reference evidence="6 7" key="1">
    <citation type="journal article" date="2009" name="J. Bacteriol.">
        <title>Complete and draft genome sequences of six members of the Aquificales.</title>
        <authorList>
            <person name="Reysenbach A.L."/>
            <person name="Hamamura N."/>
            <person name="Podar M."/>
            <person name="Griffiths E."/>
            <person name="Ferreira S."/>
            <person name="Hochstein R."/>
            <person name="Heidelberg J."/>
            <person name="Johnson J."/>
            <person name="Mead D."/>
            <person name="Pohorille A."/>
            <person name="Sarmiento M."/>
            <person name="Schweighofer K."/>
            <person name="Seshadri R."/>
            <person name="Voytek M.A."/>
        </authorList>
    </citation>
    <scope>NUCLEOTIDE SEQUENCE [LARGE SCALE GENOMIC DNA]</scope>
    <source>
        <strain evidence="7">Az-Fu1 / DSM 15241 / OCM 825</strain>
    </source>
</reference>
<dbReference type="EMBL" id="CP001229">
    <property type="protein sequence ID" value="ACN99642.1"/>
    <property type="molecule type" value="Genomic_DNA"/>
</dbReference>
<dbReference type="Gene3D" id="3.30.1600.10">
    <property type="entry name" value="SIR2/SIRT2 'Small Domain"/>
    <property type="match status" value="1"/>
</dbReference>
<dbReference type="InterPro" id="IPR026591">
    <property type="entry name" value="Sirtuin_cat_small_dom_sf"/>
</dbReference>
<evidence type="ECO:0000256" key="3">
    <source>
        <dbReference type="ARBA" id="ARBA00023027"/>
    </source>
</evidence>
<gene>
    <name evidence="6" type="ordered locus">SULAZ_0243</name>
</gene>
<dbReference type="Proteomes" id="UP000001369">
    <property type="component" value="Chromosome"/>
</dbReference>
<dbReference type="AlphaFoldDB" id="C1DT02"/>
<keyword evidence="7" id="KW-1185">Reference proteome</keyword>
<feature type="domain" description="Deacetylase sirtuin-type" evidence="5">
    <location>
        <begin position="1"/>
        <end position="284"/>
    </location>
</feature>
<accession>C1DT02</accession>
<dbReference type="PANTHER" id="PTHR11085:SF10">
    <property type="entry name" value="NAD-DEPENDENT PROTEIN DEACYLASE SIRTUIN-5, MITOCHONDRIAL-RELATED"/>
    <property type="match status" value="1"/>
</dbReference>
<dbReference type="eggNOG" id="COG0846">
    <property type="taxonomic scope" value="Bacteria"/>
</dbReference>
<organism evidence="6 7">
    <name type="scientific">Sulfurihydrogenibium azorense (strain DSM 15241 / OCM 825 / Az-Fu1)</name>
    <dbReference type="NCBI Taxonomy" id="204536"/>
    <lineage>
        <taxon>Bacteria</taxon>
        <taxon>Pseudomonadati</taxon>
        <taxon>Aquificota</taxon>
        <taxon>Aquificia</taxon>
        <taxon>Aquificales</taxon>
        <taxon>Hydrogenothermaceae</taxon>
        <taxon>Sulfurihydrogenibium</taxon>
    </lineage>
</organism>
<evidence type="ECO:0000259" key="5">
    <source>
        <dbReference type="PROSITE" id="PS50305"/>
    </source>
</evidence>
<proteinExistence type="predicted"/>
<dbReference type="PROSITE" id="PS50305">
    <property type="entry name" value="SIRTUIN"/>
    <property type="match status" value="1"/>
</dbReference>
<protein>
    <recommendedName>
        <fullName evidence="1">protein acetyllysine N-acetyltransferase</fullName>
        <ecNumber evidence="1">2.3.1.286</ecNumber>
    </recommendedName>
</protein>
<keyword evidence="3" id="KW-0520">NAD</keyword>
<evidence type="ECO:0000313" key="7">
    <source>
        <dbReference type="Proteomes" id="UP000001369"/>
    </source>
</evidence>
<sequence>MDENIFLKAKEVIKQADSVLITAGAGMGVDSGLPDFRGKEGFWRAYPYAKKLGLNFQDLANPRWFIENPRLAWAFYGHRLNLYRNTQPHEGFYILKNLVESKNNNYFIFTSNVDGQFQKAGFDEKKIVEIHGSIHYLQCILPCRDEIWPADSTQVKVDMENFQALDPLPTCKNCGRVARPNILMFNDFSWIPIRTESQEFRFNLWLEKVIDLNKKLVIIEIGAGKAVPTVRLTSERIAKLTNGFLIRINPRDYDVPKNINAISIPTGGLEGLRKIFSQFLCDII</sequence>
<comment type="caution">
    <text evidence="4">Lacks conserved residue(s) required for the propagation of feature annotation.</text>
</comment>
<dbReference type="InterPro" id="IPR003000">
    <property type="entry name" value="Sirtuin"/>
</dbReference>
<dbReference type="STRING" id="204536.SULAZ_0243"/>
<name>C1DT02_SULAA</name>
<evidence type="ECO:0000256" key="4">
    <source>
        <dbReference type="PROSITE-ProRule" id="PRU00236"/>
    </source>
</evidence>
<evidence type="ECO:0000256" key="2">
    <source>
        <dbReference type="ARBA" id="ARBA00022679"/>
    </source>
</evidence>
<evidence type="ECO:0000256" key="1">
    <source>
        <dbReference type="ARBA" id="ARBA00012928"/>
    </source>
</evidence>
<dbReference type="RefSeq" id="WP_012674952.1">
    <property type="nucleotide sequence ID" value="NC_012438.1"/>
</dbReference>
<dbReference type="HOGENOM" id="CLU_023643_2_0_0"/>
<dbReference type="InterPro" id="IPR026590">
    <property type="entry name" value="Ssirtuin_cat_dom"/>
</dbReference>
<dbReference type="InterPro" id="IPR050134">
    <property type="entry name" value="NAD-dep_sirtuin_deacylases"/>
</dbReference>